<reference evidence="1" key="1">
    <citation type="submission" date="2023-07" db="EMBL/GenBank/DDBJ databases">
        <title>Black Yeasts Isolated from many extreme environments.</title>
        <authorList>
            <person name="Coleine C."/>
            <person name="Stajich J.E."/>
            <person name="Selbmann L."/>
        </authorList>
    </citation>
    <scope>NUCLEOTIDE SEQUENCE</scope>
    <source>
        <strain evidence="1">CCFEE 5714</strain>
    </source>
</reference>
<evidence type="ECO:0000313" key="2">
    <source>
        <dbReference type="Proteomes" id="UP001281147"/>
    </source>
</evidence>
<gene>
    <name evidence="1" type="ORF">LTR37_015353</name>
</gene>
<proteinExistence type="predicted"/>
<organism evidence="1 2">
    <name type="scientific">Vermiconidia calcicola</name>
    <dbReference type="NCBI Taxonomy" id="1690605"/>
    <lineage>
        <taxon>Eukaryota</taxon>
        <taxon>Fungi</taxon>
        <taxon>Dikarya</taxon>
        <taxon>Ascomycota</taxon>
        <taxon>Pezizomycotina</taxon>
        <taxon>Dothideomycetes</taxon>
        <taxon>Dothideomycetidae</taxon>
        <taxon>Mycosphaerellales</taxon>
        <taxon>Extremaceae</taxon>
        <taxon>Vermiconidia</taxon>
    </lineage>
</organism>
<dbReference type="Proteomes" id="UP001281147">
    <property type="component" value="Unassembled WGS sequence"/>
</dbReference>
<name>A0ACC3MS86_9PEZI</name>
<protein>
    <submittedName>
        <fullName evidence="1">Uncharacterized protein</fullName>
    </submittedName>
</protein>
<sequence length="372" mass="42192">MATLLLSLPTEILHIIAEFSCDHDENEALLHFRATCRRVQAATRRAWVFEYFTFRKLEFSVTKLTQLKNVAEVPEFANAVTSIDIRGQCSEELRKSENAQGFLYPTRTMFMMKYAPLLACALQNLRNLRDVQFLTLGEANEASEDDSFITFSDIFAMVTLALQACGLRPRSLSNEPSDRCGSTGDFRVNDLSIMPTLKDCFSELESVEWILPETTKRRQAQETATHFAIGLSQMMALTTLELSFQTRWSIVFFKDIVEFIYLPQLKNVTLGALDCSTEDLNCFLLKHSDSLRSLQLYSFELLDGAIRDLLILLRGSFHLTGLTFDNVCVPNGTVNFPGVVTTDGMINIKGSREINNVLAKVLERVRFRPFDK</sequence>
<comment type="caution">
    <text evidence="1">The sequence shown here is derived from an EMBL/GenBank/DDBJ whole genome shotgun (WGS) entry which is preliminary data.</text>
</comment>
<evidence type="ECO:0000313" key="1">
    <source>
        <dbReference type="EMBL" id="KAK3701700.1"/>
    </source>
</evidence>
<dbReference type="EMBL" id="JAUTXU010000170">
    <property type="protein sequence ID" value="KAK3701700.1"/>
    <property type="molecule type" value="Genomic_DNA"/>
</dbReference>
<accession>A0ACC3MS86</accession>
<keyword evidence="2" id="KW-1185">Reference proteome</keyword>